<gene>
    <name evidence="2" type="ORF">F3Y22_tig00110239pilonHSYRG00411</name>
</gene>
<dbReference type="PANTHER" id="PTHR32018:SF6">
    <property type="entry name" value="RHAMNOGALACTURONAN ENDOLYASE"/>
    <property type="match status" value="1"/>
</dbReference>
<comment type="caution">
    <text evidence="2">The sequence shown here is derived from an EMBL/GenBank/DDBJ whole genome shotgun (WGS) entry which is preliminary data.</text>
</comment>
<dbReference type="CDD" id="cd10316">
    <property type="entry name" value="RGL4_M"/>
    <property type="match status" value="1"/>
</dbReference>
<dbReference type="PANTHER" id="PTHR32018">
    <property type="entry name" value="RHAMNOGALACTURONATE LYASE FAMILY PROTEIN"/>
    <property type="match status" value="1"/>
</dbReference>
<dbReference type="InterPro" id="IPR013784">
    <property type="entry name" value="Carb-bd-like_fold"/>
</dbReference>
<dbReference type="SUPFAM" id="SSF49452">
    <property type="entry name" value="Starch-binding domain-like"/>
    <property type="match status" value="1"/>
</dbReference>
<organism evidence="2 3">
    <name type="scientific">Hibiscus syriacus</name>
    <name type="common">Rose of Sharon</name>
    <dbReference type="NCBI Taxonomy" id="106335"/>
    <lineage>
        <taxon>Eukaryota</taxon>
        <taxon>Viridiplantae</taxon>
        <taxon>Streptophyta</taxon>
        <taxon>Embryophyta</taxon>
        <taxon>Tracheophyta</taxon>
        <taxon>Spermatophyta</taxon>
        <taxon>Magnoliopsida</taxon>
        <taxon>eudicotyledons</taxon>
        <taxon>Gunneridae</taxon>
        <taxon>Pentapetalae</taxon>
        <taxon>rosids</taxon>
        <taxon>malvids</taxon>
        <taxon>Malvales</taxon>
        <taxon>Malvaceae</taxon>
        <taxon>Malvoideae</taxon>
        <taxon>Hibiscus</taxon>
    </lineage>
</organism>
<dbReference type="GO" id="GO:0030246">
    <property type="term" value="F:carbohydrate binding"/>
    <property type="evidence" value="ECO:0007669"/>
    <property type="project" value="InterPro"/>
</dbReference>
<dbReference type="Pfam" id="PF14686">
    <property type="entry name" value="fn3_3"/>
    <property type="match status" value="1"/>
</dbReference>
<keyword evidence="3" id="KW-1185">Reference proteome</keyword>
<evidence type="ECO:0000313" key="2">
    <source>
        <dbReference type="EMBL" id="KAE8712677.1"/>
    </source>
</evidence>
<evidence type="ECO:0000259" key="1">
    <source>
        <dbReference type="Pfam" id="PF14686"/>
    </source>
</evidence>
<accession>A0A6A3B9M0</accession>
<dbReference type="AlphaFoldDB" id="A0A6A3B9M0"/>
<dbReference type="Proteomes" id="UP000436088">
    <property type="component" value="Unassembled WGS sequence"/>
</dbReference>
<proteinExistence type="predicted"/>
<dbReference type="InterPro" id="IPR051850">
    <property type="entry name" value="Polysacch_Lyase_4"/>
</dbReference>
<evidence type="ECO:0000313" key="3">
    <source>
        <dbReference type="Proteomes" id="UP000436088"/>
    </source>
</evidence>
<sequence>MITARHFGMTLKNSGQLLVRNWYNDKEFVPAQSAFVVLAAPRDAGSWQHGGKGYQFWTQSDNNGRFEIKNVRPELHNLYAWVHGFIGGYKLDLNITIQPRNKISVGTLIYDPPRNDHTLWEIGIPDRTAAEFFIPEPEPMLVSSLCLDETDK</sequence>
<dbReference type="EMBL" id="VEPZ02000890">
    <property type="protein sequence ID" value="KAE8712677.1"/>
    <property type="molecule type" value="Genomic_DNA"/>
</dbReference>
<dbReference type="InterPro" id="IPR029413">
    <property type="entry name" value="RG-lyase_II"/>
</dbReference>
<name>A0A6A3B9M0_HIBSY</name>
<protein>
    <recommendedName>
        <fullName evidence="1">Rhamnogalacturonan lyase domain-containing protein</fullName>
    </recommendedName>
</protein>
<feature type="domain" description="Rhamnogalacturonan lyase" evidence="1">
    <location>
        <begin position="33"/>
        <end position="104"/>
    </location>
</feature>
<reference evidence="2" key="1">
    <citation type="submission" date="2019-09" db="EMBL/GenBank/DDBJ databases">
        <title>Draft genome information of white flower Hibiscus syriacus.</title>
        <authorList>
            <person name="Kim Y.-M."/>
        </authorList>
    </citation>
    <scope>NUCLEOTIDE SEQUENCE [LARGE SCALE GENOMIC DNA]</scope>
    <source>
        <strain evidence="2">YM2019G1</strain>
    </source>
</reference>